<keyword evidence="4" id="KW-0539">Nucleus</keyword>
<dbReference type="InterPro" id="IPR035979">
    <property type="entry name" value="RBD_domain_sf"/>
</dbReference>
<protein>
    <submittedName>
        <fullName evidence="7">Regulator of nonsense transcripts 3</fullName>
    </submittedName>
</protein>
<evidence type="ECO:0000256" key="3">
    <source>
        <dbReference type="ARBA" id="ARBA00023161"/>
    </source>
</evidence>
<evidence type="ECO:0000256" key="5">
    <source>
        <dbReference type="SAM" id="MobiDB-lite"/>
    </source>
</evidence>
<dbReference type="SUPFAM" id="SSF54928">
    <property type="entry name" value="RNA-binding domain, RBD"/>
    <property type="match status" value="1"/>
</dbReference>
<sequence length="181" mass="21367">MPVKLLAYNIPPTYPEEQFWELTKEYLEWCNSRYFVKGRIGKHKKLTSRAYLTFVDQEVCTSFQNHFSGMTLSDAESGDWQMIVEIAPSQLQAPLEKNESSFNFSTLQIENDPDYLDFLKRLHEQDKETKDEQEPPKQDEEVFVPEVVKFLNAHVQEQPLPKQRKLSKKEKKRAKLQGRKQ</sequence>
<evidence type="ECO:0000313" key="7">
    <source>
        <dbReference type="EMBL" id="KAK2952303.1"/>
    </source>
</evidence>
<proteinExistence type="inferred from homology"/>
<comment type="caution">
    <text evidence="7">The sequence shown here is derived from an EMBL/GenBank/DDBJ whole genome shotgun (WGS) entry which is preliminary data.</text>
</comment>
<dbReference type="InterPro" id="IPR005120">
    <property type="entry name" value="UPF3_dom"/>
</dbReference>
<feature type="region of interest" description="Disordered" evidence="5">
    <location>
        <begin position="156"/>
        <end position="181"/>
    </location>
</feature>
<keyword evidence="8" id="KW-1185">Reference proteome</keyword>
<comment type="subcellular location">
    <subcellularLocation>
        <location evidence="1">Nucleus</location>
    </subcellularLocation>
</comment>
<evidence type="ECO:0000259" key="6">
    <source>
        <dbReference type="Pfam" id="PF03467"/>
    </source>
</evidence>
<organism evidence="7 8">
    <name type="scientific">Blattamonas nauphoetae</name>
    <dbReference type="NCBI Taxonomy" id="2049346"/>
    <lineage>
        <taxon>Eukaryota</taxon>
        <taxon>Metamonada</taxon>
        <taxon>Preaxostyla</taxon>
        <taxon>Oxymonadida</taxon>
        <taxon>Blattamonas</taxon>
    </lineage>
</organism>
<dbReference type="InterPro" id="IPR039722">
    <property type="entry name" value="Upf3"/>
</dbReference>
<feature type="compositionally biased region" description="Basic residues" evidence="5">
    <location>
        <begin position="162"/>
        <end position="181"/>
    </location>
</feature>
<evidence type="ECO:0000256" key="1">
    <source>
        <dbReference type="ARBA" id="ARBA00004123"/>
    </source>
</evidence>
<reference evidence="7 8" key="1">
    <citation type="journal article" date="2022" name="bioRxiv">
        <title>Genomics of Preaxostyla Flagellates Illuminates Evolutionary Transitions and the Path Towards Mitochondrial Loss.</title>
        <authorList>
            <person name="Novak L.V.F."/>
            <person name="Treitli S.C."/>
            <person name="Pyrih J."/>
            <person name="Halakuc P."/>
            <person name="Pipaliya S.V."/>
            <person name="Vacek V."/>
            <person name="Brzon O."/>
            <person name="Soukal P."/>
            <person name="Eme L."/>
            <person name="Dacks J.B."/>
            <person name="Karnkowska A."/>
            <person name="Elias M."/>
            <person name="Hampl V."/>
        </authorList>
    </citation>
    <scope>NUCLEOTIDE SEQUENCE [LARGE SCALE GENOMIC DNA]</scope>
    <source>
        <strain evidence="7">NAU3</strain>
        <tissue evidence="7">Gut</tissue>
    </source>
</reference>
<accession>A0ABQ9XIP8</accession>
<dbReference type="Pfam" id="PF03467">
    <property type="entry name" value="Smg4_UPF3"/>
    <property type="match status" value="1"/>
</dbReference>
<evidence type="ECO:0000256" key="2">
    <source>
        <dbReference type="ARBA" id="ARBA00005991"/>
    </source>
</evidence>
<dbReference type="PANTHER" id="PTHR13112">
    <property type="entry name" value="UPF3 REGULATOR OF NONSENSE TRANSCRIPTS-LIKE PROTEIN"/>
    <property type="match status" value="1"/>
</dbReference>
<name>A0ABQ9XIP8_9EUKA</name>
<dbReference type="InterPro" id="IPR012677">
    <property type="entry name" value="Nucleotide-bd_a/b_plait_sf"/>
</dbReference>
<feature type="domain" description="UPF3" evidence="6">
    <location>
        <begin position="9"/>
        <end position="142"/>
    </location>
</feature>
<evidence type="ECO:0000256" key="4">
    <source>
        <dbReference type="ARBA" id="ARBA00023242"/>
    </source>
</evidence>
<dbReference type="Gene3D" id="3.30.70.330">
    <property type="match status" value="1"/>
</dbReference>
<gene>
    <name evidence="7" type="ORF">BLNAU_12712</name>
</gene>
<evidence type="ECO:0000313" key="8">
    <source>
        <dbReference type="Proteomes" id="UP001281761"/>
    </source>
</evidence>
<comment type="similarity">
    <text evidence="2">Belongs to the RENT3 family.</text>
</comment>
<dbReference type="EMBL" id="JARBJD010000105">
    <property type="protein sequence ID" value="KAK2952303.1"/>
    <property type="molecule type" value="Genomic_DNA"/>
</dbReference>
<keyword evidence="3" id="KW-0866">Nonsense-mediated mRNA decay</keyword>
<dbReference type="PANTHER" id="PTHR13112:SF0">
    <property type="entry name" value="FI21285P1"/>
    <property type="match status" value="1"/>
</dbReference>
<dbReference type="Proteomes" id="UP001281761">
    <property type="component" value="Unassembled WGS sequence"/>
</dbReference>
<dbReference type="CDD" id="cd12455">
    <property type="entry name" value="RRM_like_Smg4_UPF3"/>
    <property type="match status" value="1"/>
</dbReference>